<dbReference type="InterPro" id="IPR007277">
    <property type="entry name" value="Svp26/Tex261"/>
</dbReference>
<evidence type="ECO:0000256" key="6">
    <source>
        <dbReference type="SAM" id="MobiDB-lite"/>
    </source>
</evidence>
<dbReference type="Proteomes" id="UP000008141">
    <property type="component" value="Unassembled WGS sequence"/>
</dbReference>
<evidence type="ECO:0000256" key="1">
    <source>
        <dbReference type="ARBA" id="ARBA00004141"/>
    </source>
</evidence>
<feature type="transmembrane region" description="Helical" evidence="7">
    <location>
        <begin position="71"/>
        <end position="98"/>
    </location>
</feature>
<dbReference type="GO" id="GO:0000139">
    <property type="term" value="C:Golgi membrane"/>
    <property type="evidence" value="ECO:0007669"/>
    <property type="project" value="TreeGrafter"/>
</dbReference>
<sequence length="256" mass="28190">MSGFCSQPIQTQPWGKMWDHPVSLISVYAGFYLAIVFLSLSIACGLYYLAELCEEYIITARRIIGHAIKAELLLHALLLYDRLPLLCLAVGIVTHLSYLRLLKPFPYIELTSASGFASLGLLVASSVLWTRHFLTSFYTVEYIAAFMLVTTGLVPFAFFLGMSGDNAVLPGYNLPSPSSSGSLQRTSSSLQRTSSSLMRAATSPGGHGSHAGHGQHKKRRGLMLGIFDAIRRKRDQVMPDIVKQLPDSTHLLKEKI</sequence>
<feature type="transmembrane region" description="Helical" evidence="7">
    <location>
        <begin position="25"/>
        <end position="50"/>
    </location>
</feature>
<dbReference type="KEGG" id="cvr:CHLNCDRAFT_142271"/>
<comment type="subcellular location">
    <subcellularLocation>
        <location evidence="1">Membrane</location>
        <topology evidence="1">Multi-pass membrane protein</topology>
    </subcellularLocation>
</comment>
<evidence type="ECO:0000256" key="4">
    <source>
        <dbReference type="ARBA" id="ARBA00022989"/>
    </source>
</evidence>
<evidence type="ECO:0000313" key="9">
    <source>
        <dbReference type="Proteomes" id="UP000008141"/>
    </source>
</evidence>
<dbReference type="GO" id="GO:0030134">
    <property type="term" value="C:COPII-coated ER to Golgi transport vesicle"/>
    <property type="evidence" value="ECO:0007669"/>
    <property type="project" value="TreeGrafter"/>
</dbReference>
<evidence type="ECO:0000256" key="7">
    <source>
        <dbReference type="SAM" id="Phobius"/>
    </source>
</evidence>
<dbReference type="GO" id="GO:0097020">
    <property type="term" value="F:COPII receptor activity"/>
    <property type="evidence" value="ECO:0007669"/>
    <property type="project" value="InterPro"/>
</dbReference>
<evidence type="ECO:0000256" key="5">
    <source>
        <dbReference type="ARBA" id="ARBA00023136"/>
    </source>
</evidence>
<dbReference type="OMA" id="GSHINDH"/>
<keyword evidence="5 7" id="KW-0472">Membrane</keyword>
<dbReference type="PANTHER" id="PTHR13144:SF0">
    <property type="entry name" value="PROTEIN TEX261"/>
    <property type="match status" value="1"/>
</dbReference>
<feature type="transmembrane region" description="Helical" evidence="7">
    <location>
        <begin position="110"/>
        <end position="130"/>
    </location>
</feature>
<protein>
    <submittedName>
        <fullName evidence="8">Uncharacterized protein</fullName>
    </submittedName>
</protein>
<dbReference type="GO" id="GO:0006888">
    <property type="term" value="P:endoplasmic reticulum to Golgi vesicle-mediated transport"/>
    <property type="evidence" value="ECO:0007669"/>
    <property type="project" value="InterPro"/>
</dbReference>
<dbReference type="OrthoDB" id="28257at2759"/>
<dbReference type="AlphaFoldDB" id="E1Z867"/>
<evidence type="ECO:0000313" key="8">
    <source>
        <dbReference type="EMBL" id="EFN58291.1"/>
    </source>
</evidence>
<keyword evidence="3 7" id="KW-0812">Transmembrane</keyword>
<proteinExistence type="inferred from homology"/>
<feature type="region of interest" description="Disordered" evidence="6">
    <location>
        <begin position="194"/>
        <end position="217"/>
    </location>
</feature>
<reference evidence="8 9" key="1">
    <citation type="journal article" date="2010" name="Plant Cell">
        <title>The Chlorella variabilis NC64A genome reveals adaptation to photosymbiosis, coevolution with viruses, and cryptic sex.</title>
        <authorList>
            <person name="Blanc G."/>
            <person name="Duncan G."/>
            <person name="Agarkova I."/>
            <person name="Borodovsky M."/>
            <person name="Gurnon J."/>
            <person name="Kuo A."/>
            <person name="Lindquist E."/>
            <person name="Lucas S."/>
            <person name="Pangilinan J."/>
            <person name="Polle J."/>
            <person name="Salamov A."/>
            <person name="Terry A."/>
            <person name="Yamada T."/>
            <person name="Dunigan D.D."/>
            <person name="Grigoriev I.V."/>
            <person name="Claverie J.M."/>
            <person name="Van Etten J.L."/>
        </authorList>
    </citation>
    <scope>NUCLEOTIDE SEQUENCE [LARGE SCALE GENOMIC DNA]</scope>
    <source>
        <strain evidence="8 9">NC64A</strain>
    </source>
</reference>
<dbReference type="InParanoid" id="E1Z867"/>
<dbReference type="PANTHER" id="PTHR13144">
    <property type="entry name" value="TEX261 PROTEIN"/>
    <property type="match status" value="1"/>
</dbReference>
<keyword evidence="4 7" id="KW-1133">Transmembrane helix</keyword>
<accession>E1Z867</accession>
<keyword evidence="9" id="KW-1185">Reference proteome</keyword>
<dbReference type="eggNOG" id="KOG4136">
    <property type="taxonomic scope" value="Eukaryota"/>
</dbReference>
<gene>
    <name evidence="8" type="ORF">CHLNCDRAFT_142271</name>
</gene>
<dbReference type="GO" id="GO:0005789">
    <property type="term" value="C:endoplasmic reticulum membrane"/>
    <property type="evidence" value="ECO:0007669"/>
    <property type="project" value="TreeGrafter"/>
</dbReference>
<dbReference type="EMBL" id="GL433838">
    <property type="protein sequence ID" value="EFN58291.1"/>
    <property type="molecule type" value="Genomic_DNA"/>
</dbReference>
<feature type="transmembrane region" description="Helical" evidence="7">
    <location>
        <begin position="142"/>
        <end position="162"/>
    </location>
</feature>
<comment type="similarity">
    <text evidence="2">Belongs to the SVP26 family.</text>
</comment>
<organism evidence="9">
    <name type="scientific">Chlorella variabilis</name>
    <name type="common">Green alga</name>
    <dbReference type="NCBI Taxonomy" id="554065"/>
    <lineage>
        <taxon>Eukaryota</taxon>
        <taxon>Viridiplantae</taxon>
        <taxon>Chlorophyta</taxon>
        <taxon>core chlorophytes</taxon>
        <taxon>Trebouxiophyceae</taxon>
        <taxon>Chlorellales</taxon>
        <taxon>Chlorellaceae</taxon>
        <taxon>Chlorella clade</taxon>
        <taxon>Chlorella</taxon>
    </lineage>
</organism>
<name>E1Z867_CHLVA</name>
<dbReference type="Pfam" id="PF04148">
    <property type="entry name" value="Erv26"/>
    <property type="match status" value="1"/>
</dbReference>
<evidence type="ECO:0000256" key="2">
    <source>
        <dbReference type="ARBA" id="ARBA00008096"/>
    </source>
</evidence>
<dbReference type="RefSeq" id="XP_005850393.1">
    <property type="nucleotide sequence ID" value="XM_005850331.1"/>
</dbReference>
<evidence type="ECO:0000256" key="3">
    <source>
        <dbReference type="ARBA" id="ARBA00022692"/>
    </source>
</evidence>
<dbReference type="GeneID" id="17357730"/>